<accession>A0A078KX76</accession>
<name>A0A078KX76_9GAMM</name>
<sequence length="75" mass="8342">MIKQILTSLLLLALAATYAAEPSPTAIDDQKDDQSLCIQQRIDLCIKKLCQSKEEQNCVNTCELTVKNECRQAGE</sequence>
<dbReference type="RefSeq" id="WP_044012162.1">
    <property type="nucleotide sequence ID" value="NZ_CCVW01000004.1"/>
</dbReference>
<protein>
    <recommendedName>
        <fullName evidence="4">Cysteine rich repeat</fullName>
    </recommendedName>
</protein>
<evidence type="ECO:0008006" key="4">
    <source>
        <dbReference type="Google" id="ProtNLM"/>
    </source>
</evidence>
<dbReference type="OrthoDB" id="5638924at2"/>
<keyword evidence="1" id="KW-0732">Signal</keyword>
<reference evidence="2 3" key="1">
    <citation type="submission" date="2014-06" db="EMBL/GenBank/DDBJ databases">
        <authorList>
            <person name="Urmite Genomes Urmite Genomes"/>
        </authorList>
    </citation>
    <scope>NUCLEOTIDE SEQUENCE [LARGE SCALE GENOMIC DNA]</scope>
</reference>
<keyword evidence="3" id="KW-1185">Reference proteome</keyword>
<proteinExistence type="predicted"/>
<feature type="signal peptide" evidence="1">
    <location>
        <begin position="1"/>
        <end position="19"/>
    </location>
</feature>
<dbReference type="AlphaFoldDB" id="A0A078KX76"/>
<dbReference type="Proteomes" id="UP000044071">
    <property type="component" value="Unassembled WGS sequence"/>
</dbReference>
<gene>
    <name evidence="2" type="ORF">BN59_03315</name>
</gene>
<organism evidence="2 3">
    <name type="scientific">Legionella massiliensis</name>
    <dbReference type="NCBI Taxonomy" id="1034943"/>
    <lineage>
        <taxon>Bacteria</taxon>
        <taxon>Pseudomonadati</taxon>
        <taxon>Pseudomonadota</taxon>
        <taxon>Gammaproteobacteria</taxon>
        <taxon>Legionellales</taxon>
        <taxon>Legionellaceae</taxon>
        <taxon>Legionella</taxon>
    </lineage>
</organism>
<evidence type="ECO:0000313" key="2">
    <source>
        <dbReference type="EMBL" id="CDZ79000.1"/>
    </source>
</evidence>
<evidence type="ECO:0000256" key="1">
    <source>
        <dbReference type="SAM" id="SignalP"/>
    </source>
</evidence>
<feature type="chain" id="PRO_5009744067" description="Cysteine rich repeat" evidence="1">
    <location>
        <begin position="20"/>
        <end position="75"/>
    </location>
</feature>
<dbReference type="EMBL" id="CCSB01000004">
    <property type="protein sequence ID" value="CDZ79000.1"/>
    <property type="molecule type" value="Genomic_DNA"/>
</dbReference>
<evidence type="ECO:0000313" key="3">
    <source>
        <dbReference type="Proteomes" id="UP000044071"/>
    </source>
</evidence>